<dbReference type="Proteomes" id="UP001220377">
    <property type="component" value="Chromosome"/>
</dbReference>
<dbReference type="EMBL" id="CP117884">
    <property type="protein sequence ID" value="WDF82720.1"/>
    <property type="molecule type" value="Genomic_DNA"/>
</dbReference>
<dbReference type="SUPFAM" id="SSF47413">
    <property type="entry name" value="lambda repressor-like DNA-binding domains"/>
    <property type="match status" value="1"/>
</dbReference>
<evidence type="ECO:0000256" key="1">
    <source>
        <dbReference type="ARBA" id="ARBA00023015"/>
    </source>
</evidence>
<dbReference type="CDD" id="cd01392">
    <property type="entry name" value="HTH_LacI"/>
    <property type="match status" value="1"/>
</dbReference>
<dbReference type="SUPFAM" id="SSF53822">
    <property type="entry name" value="Periplasmic binding protein-like I"/>
    <property type="match status" value="1"/>
</dbReference>
<dbReference type="Pfam" id="PF00356">
    <property type="entry name" value="LacI"/>
    <property type="match status" value="1"/>
</dbReference>
<keyword evidence="1" id="KW-0805">Transcription regulation</keyword>
<dbReference type="InterPro" id="IPR028082">
    <property type="entry name" value="Peripla_BP_I"/>
</dbReference>
<name>A0ABY7WXQ4_9LACO</name>
<dbReference type="InterPro" id="IPR001761">
    <property type="entry name" value="Peripla_BP/Lac1_sug-bd_dom"/>
</dbReference>
<dbReference type="GO" id="GO:0003677">
    <property type="term" value="F:DNA binding"/>
    <property type="evidence" value="ECO:0007669"/>
    <property type="project" value="UniProtKB-KW"/>
</dbReference>
<dbReference type="InterPro" id="IPR010982">
    <property type="entry name" value="Lambda_DNA-bd_dom_sf"/>
</dbReference>
<evidence type="ECO:0000256" key="2">
    <source>
        <dbReference type="ARBA" id="ARBA00023125"/>
    </source>
</evidence>
<proteinExistence type="predicted"/>
<evidence type="ECO:0000313" key="6">
    <source>
        <dbReference type="Proteomes" id="UP001220377"/>
    </source>
</evidence>
<reference evidence="5 6" key="1">
    <citation type="submission" date="2023-02" db="EMBL/GenBank/DDBJ databases">
        <title>Genome sequence of Lacticaseibacillus sp. KACC 23028.</title>
        <authorList>
            <person name="Kim S."/>
            <person name="Heo J."/>
            <person name="Kwon S.-W."/>
        </authorList>
    </citation>
    <scope>NUCLEOTIDE SEQUENCE [LARGE SCALE GENOMIC DNA]</scope>
    <source>
        <strain evidence="5 6">KACC 23028</strain>
    </source>
</reference>
<accession>A0ABY7WXQ4</accession>
<dbReference type="PANTHER" id="PTHR30146">
    <property type="entry name" value="LACI-RELATED TRANSCRIPTIONAL REPRESSOR"/>
    <property type="match status" value="1"/>
</dbReference>
<organism evidence="5 6">
    <name type="scientific">Lacticaseibacillus pabuli</name>
    <dbReference type="NCBI Taxonomy" id="3025672"/>
    <lineage>
        <taxon>Bacteria</taxon>
        <taxon>Bacillati</taxon>
        <taxon>Bacillota</taxon>
        <taxon>Bacilli</taxon>
        <taxon>Lactobacillales</taxon>
        <taxon>Lactobacillaceae</taxon>
        <taxon>Lacticaseibacillus</taxon>
    </lineage>
</organism>
<keyword evidence="3" id="KW-0804">Transcription</keyword>
<dbReference type="PROSITE" id="PS50932">
    <property type="entry name" value="HTH_LACI_2"/>
    <property type="match status" value="1"/>
</dbReference>
<feature type="domain" description="HTH lacI-type" evidence="4">
    <location>
        <begin position="2"/>
        <end position="56"/>
    </location>
</feature>
<dbReference type="Pfam" id="PF00532">
    <property type="entry name" value="Peripla_BP_1"/>
    <property type="match status" value="1"/>
</dbReference>
<evidence type="ECO:0000256" key="3">
    <source>
        <dbReference type="ARBA" id="ARBA00023163"/>
    </source>
</evidence>
<keyword evidence="2 5" id="KW-0238">DNA-binding</keyword>
<protein>
    <submittedName>
        <fullName evidence="5">LacI family DNA-binding transcriptional regulator</fullName>
    </submittedName>
</protein>
<dbReference type="InterPro" id="IPR000843">
    <property type="entry name" value="HTH_LacI"/>
</dbReference>
<gene>
    <name evidence="5" type="ORF">PQ472_00335</name>
</gene>
<evidence type="ECO:0000313" key="5">
    <source>
        <dbReference type="EMBL" id="WDF82720.1"/>
    </source>
</evidence>
<dbReference type="PANTHER" id="PTHR30146:SF105">
    <property type="entry name" value="CATABOLITE CONTROL PROTEIN B"/>
    <property type="match status" value="1"/>
</dbReference>
<keyword evidence="6" id="KW-1185">Reference proteome</keyword>
<dbReference type="Gene3D" id="3.40.50.2300">
    <property type="match status" value="2"/>
</dbReference>
<dbReference type="SMART" id="SM00354">
    <property type="entry name" value="HTH_LACI"/>
    <property type="match status" value="1"/>
</dbReference>
<sequence length="314" mass="35339">MATIRDVARISGYSISTVSRVLNNKNYVSDGVRTKIQQVMDDLDYVPSDMARDLSRGKTMNIGVVSLNVDHPYYLDMTAGIMTAAFAAGYNLLMLPSRYKNDEERGYLEQLRRKAFDGLIFTTHNIPISEMLHYQKYGRIVICHDPGDEPILASYSDRGPSYMQAFTWIHRRHFKNVGLLLPRDPALSATAHETIAAYTRVFGQQPDRRMMRYDTMTYADGYAAAEYFISNGLNPDFIMANGDDIATGFAQYYKEHHLRVPGLMGQDQQLSGQLMGFPTIDHHYKDVGAAALRLAIGAADESVGIHSDFIAERK</sequence>
<dbReference type="Gene3D" id="1.10.260.40">
    <property type="entry name" value="lambda repressor-like DNA-binding domains"/>
    <property type="match status" value="1"/>
</dbReference>
<evidence type="ECO:0000259" key="4">
    <source>
        <dbReference type="PROSITE" id="PS50932"/>
    </source>
</evidence>
<dbReference type="RefSeq" id="WP_274260389.1">
    <property type="nucleotide sequence ID" value="NZ_CP117884.1"/>
</dbReference>